<evidence type="ECO:0000313" key="2">
    <source>
        <dbReference type="Proteomes" id="UP000789901"/>
    </source>
</evidence>
<dbReference type="Proteomes" id="UP000789901">
    <property type="component" value="Unassembled WGS sequence"/>
</dbReference>
<protein>
    <submittedName>
        <fullName evidence="1">22113_t:CDS:1</fullName>
    </submittedName>
</protein>
<evidence type="ECO:0000313" key="1">
    <source>
        <dbReference type="EMBL" id="CAG8855720.1"/>
    </source>
</evidence>
<name>A0ABN7XMG7_GIGMA</name>
<gene>
    <name evidence="1" type="ORF">GMARGA_LOCUS44541</name>
</gene>
<proteinExistence type="predicted"/>
<reference evidence="1 2" key="1">
    <citation type="submission" date="2021-06" db="EMBL/GenBank/DDBJ databases">
        <authorList>
            <person name="Kallberg Y."/>
            <person name="Tangrot J."/>
            <person name="Rosling A."/>
        </authorList>
    </citation>
    <scope>NUCLEOTIDE SEQUENCE [LARGE SCALE GENOMIC DNA]</scope>
    <source>
        <strain evidence="1 2">120-4 pot B 10/14</strain>
    </source>
</reference>
<organism evidence="1 2">
    <name type="scientific">Gigaspora margarita</name>
    <dbReference type="NCBI Taxonomy" id="4874"/>
    <lineage>
        <taxon>Eukaryota</taxon>
        <taxon>Fungi</taxon>
        <taxon>Fungi incertae sedis</taxon>
        <taxon>Mucoromycota</taxon>
        <taxon>Glomeromycotina</taxon>
        <taxon>Glomeromycetes</taxon>
        <taxon>Diversisporales</taxon>
        <taxon>Gigasporaceae</taxon>
        <taxon>Gigaspora</taxon>
    </lineage>
</organism>
<comment type="caution">
    <text evidence="1">The sequence shown here is derived from an EMBL/GenBank/DDBJ whole genome shotgun (WGS) entry which is preliminary data.</text>
</comment>
<keyword evidence="2" id="KW-1185">Reference proteome</keyword>
<accession>A0ABN7XMG7</accession>
<feature type="non-terminal residue" evidence="1">
    <location>
        <position position="109"/>
    </location>
</feature>
<sequence length="109" mass="12680">TKRGVDVNNLWLNLKKSELSVIDENGQFPEDYYSLFNEDNVENLSQLIDDSVLNEETNLPTFNEINFDLEKLNFQKLKNSFEKYQNSIPSSKKVITPAYWGILDLTKES</sequence>
<dbReference type="EMBL" id="CAJVQB010152410">
    <property type="protein sequence ID" value="CAG8855720.1"/>
    <property type="molecule type" value="Genomic_DNA"/>
</dbReference>
<feature type="non-terminal residue" evidence="1">
    <location>
        <position position="1"/>
    </location>
</feature>